<feature type="domain" description="MannoseP isomerase/GMP-like beta-helix" evidence="11">
    <location>
        <begin position="291"/>
        <end position="338"/>
    </location>
</feature>
<keyword evidence="4 12" id="KW-0548">Nucleotidyltransferase</keyword>
<feature type="domain" description="Nucleotidyl transferase" evidence="9">
    <location>
        <begin position="14"/>
        <end position="276"/>
    </location>
</feature>
<dbReference type="Pfam" id="PF00483">
    <property type="entry name" value="NTP_transferase"/>
    <property type="match status" value="1"/>
</dbReference>
<dbReference type="HOGENOM" id="CLU_035527_1_0_2"/>
<evidence type="ECO:0000259" key="11">
    <source>
        <dbReference type="Pfam" id="PF22640"/>
    </source>
</evidence>
<dbReference type="InParanoid" id="L0HD89"/>
<evidence type="ECO:0000256" key="5">
    <source>
        <dbReference type="ARBA" id="ARBA00022741"/>
    </source>
</evidence>
<dbReference type="PANTHER" id="PTHR46390">
    <property type="entry name" value="MANNOSE-1-PHOSPHATE GUANYLYLTRANSFERASE"/>
    <property type="match status" value="1"/>
</dbReference>
<evidence type="ECO:0000256" key="8">
    <source>
        <dbReference type="RuleBase" id="RU004190"/>
    </source>
</evidence>
<evidence type="ECO:0000256" key="2">
    <source>
        <dbReference type="ARBA" id="ARBA00012387"/>
    </source>
</evidence>
<evidence type="ECO:0000259" key="9">
    <source>
        <dbReference type="Pfam" id="PF00483"/>
    </source>
</evidence>
<sequence length="461" mass="52105">MPDSFRILFRRPMKSIILAGGVGTRLWPLSREYYPKQFIQLGGPSLFQKTYERAVRLSGPENIWVVTNDIHQYLVRNQVEELGYTLNDSRLLVEPEGKNTLPAIGWALQRIREAYPHATAAVFPSDHILGEAALDQIRAADPVAKKYLVTFGVKPTSPHTGYGYIKQGKKLPLGNVVDQFKEKPDEKTAKEYVKRNYLWNSGIFLLSTDCFFAELKKYQPGLSGALGGGEDPDYGSLDAISIDYGLLEHSKKVAVVPLEAEWNDLGTFRALYETEQHGRDGNVGEAEYLAARNNYVHAPGKHVGLIGVSDLIVVDTTDALLVCHNRQAEQVKDLVTRLNQKNDPVTQFHRQVHRPWGSYTVLEEGAMYKIKRVTVRAGERLSLQLHHHRSEHWVVVNGTAEIELNGEKKLLRKGESTYVHSGMKHRLKNPGLIPLEVIEVQLGDYLEEDDIVRFDDEYGRK</sequence>
<dbReference type="GO" id="GO:0004475">
    <property type="term" value="F:mannose-1-phosphate guanylyltransferase (GTP) activity"/>
    <property type="evidence" value="ECO:0007669"/>
    <property type="project" value="UniProtKB-EC"/>
</dbReference>
<dbReference type="NCBIfam" id="TIGR01479">
    <property type="entry name" value="GMP_PMI"/>
    <property type="match status" value="1"/>
</dbReference>
<evidence type="ECO:0000256" key="3">
    <source>
        <dbReference type="ARBA" id="ARBA00022679"/>
    </source>
</evidence>
<dbReference type="SUPFAM" id="SSF51182">
    <property type="entry name" value="RmlC-like cupins"/>
    <property type="match status" value="1"/>
</dbReference>
<evidence type="ECO:0000256" key="6">
    <source>
        <dbReference type="ARBA" id="ARBA00023134"/>
    </source>
</evidence>
<proteinExistence type="inferred from homology"/>
<accession>L0HD89</accession>
<keyword evidence="13" id="KW-1185">Reference proteome</keyword>
<name>L0HD89_METFS</name>
<dbReference type="InterPro" id="IPR054566">
    <property type="entry name" value="ManC/GMP-like_b-helix"/>
</dbReference>
<keyword evidence="5" id="KW-0547">Nucleotide-binding</keyword>
<dbReference type="Pfam" id="PF01050">
    <property type="entry name" value="MannoseP_isomer"/>
    <property type="match status" value="1"/>
</dbReference>
<organism evidence="12 13">
    <name type="scientific">Methanoregula formicica (strain DSM 22288 / NBRC 105244 / SMSP)</name>
    <dbReference type="NCBI Taxonomy" id="593750"/>
    <lineage>
        <taxon>Archaea</taxon>
        <taxon>Methanobacteriati</taxon>
        <taxon>Methanobacteriota</taxon>
        <taxon>Stenosarchaea group</taxon>
        <taxon>Methanomicrobia</taxon>
        <taxon>Methanomicrobiales</taxon>
        <taxon>Methanoregulaceae</taxon>
        <taxon>Methanoregula</taxon>
    </lineage>
</organism>
<dbReference type="eggNOG" id="arCOG02427">
    <property type="taxonomic scope" value="Archaea"/>
</dbReference>
<evidence type="ECO:0000259" key="10">
    <source>
        <dbReference type="Pfam" id="PF01050"/>
    </source>
</evidence>
<protein>
    <recommendedName>
        <fullName evidence="2">mannose-1-phosphate guanylyltransferase</fullName>
        <ecNumber evidence="2">2.7.7.13</ecNumber>
    </recommendedName>
</protein>
<dbReference type="EMBL" id="CP003167">
    <property type="protein sequence ID" value="AGB01283.1"/>
    <property type="molecule type" value="Genomic_DNA"/>
</dbReference>
<dbReference type="GO" id="GO:0016853">
    <property type="term" value="F:isomerase activity"/>
    <property type="evidence" value="ECO:0007669"/>
    <property type="project" value="UniProtKB-KW"/>
</dbReference>
<dbReference type="GO" id="GO:0005525">
    <property type="term" value="F:GTP binding"/>
    <property type="evidence" value="ECO:0007669"/>
    <property type="project" value="UniProtKB-KW"/>
</dbReference>
<dbReference type="InterPro" id="IPR005835">
    <property type="entry name" value="NTP_transferase_dom"/>
</dbReference>
<evidence type="ECO:0000256" key="7">
    <source>
        <dbReference type="ARBA" id="ARBA00047343"/>
    </source>
</evidence>
<dbReference type="InterPro" id="IPR006375">
    <property type="entry name" value="Man1P_GuaTrfase/Man6P_Isoase"/>
</dbReference>
<dbReference type="FunFam" id="2.60.120.10:FF:000032">
    <property type="entry name" value="Mannose-1-phosphate guanylyltransferase/mannose-6-phosphate isomerase"/>
    <property type="match status" value="1"/>
</dbReference>
<keyword evidence="12" id="KW-0413">Isomerase</keyword>
<dbReference type="Gene3D" id="2.60.120.10">
    <property type="entry name" value="Jelly Rolls"/>
    <property type="match status" value="1"/>
</dbReference>
<reference evidence="12 13" key="2">
    <citation type="journal article" date="2014" name="Genome Announc.">
        <title>Complete Genome Sequence of Methanoregula formicica SMSPT, a Mesophilic Hydrogenotrophic Methanogen Isolated from a Methanogenic Upflow Anaerobic Sludge Blanket Reactor.</title>
        <authorList>
            <person name="Yamamoto K."/>
            <person name="Tamaki H."/>
            <person name="Cadillo-Quiroz H."/>
            <person name="Imachi H."/>
            <person name="Kyrpides N."/>
            <person name="Woyke T."/>
            <person name="Goodwin L."/>
            <person name="Zinder S.H."/>
            <person name="Kamagata Y."/>
            <person name="Liu W.T."/>
        </authorList>
    </citation>
    <scope>NUCLEOTIDE SEQUENCE [LARGE SCALE GENOMIC DNA]</scope>
    <source>
        <strain evidence="13">DSM 22288 / NBRC 105244 / SMSP</strain>
    </source>
</reference>
<feature type="domain" description="Mannose-6-phosphate isomerase type II C-terminal" evidence="10">
    <location>
        <begin position="343"/>
        <end position="456"/>
    </location>
</feature>
<evidence type="ECO:0000256" key="4">
    <source>
        <dbReference type="ARBA" id="ARBA00022695"/>
    </source>
</evidence>
<comment type="catalytic activity">
    <reaction evidence="7">
        <text>alpha-D-mannose 1-phosphate + GTP + H(+) = GDP-alpha-D-mannose + diphosphate</text>
        <dbReference type="Rhea" id="RHEA:15229"/>
        <dbReference type="ChEBI" id="CHEBI:15378"/>
        <dbReference type="ChEBI" id="CHEBI:33019"/>
        <dbReference type="ChEBI" id="CHEBI:37565"/>
        <dbReference type="ChEBI" id="CHEBI:57527"/>
        <dbReference type="ChEBI" id="CHEBI:58409"/>
        <dbReference type="EC" id="2.7.7.13"/>
    </reaction>
</comment>
<dbReference type="InterPro" id="IPR001538">
    <property type="entry name" value="Man6P_isomerase-2_C"/>
</dbReference>
<dbReference type="CDD" id="cd02509">
    <property type="entry name" value="GDP-M1P_Guanylyltransferase"/>
    <property type="match status" value="1"/>
</dbReference>
<evidence type="ECO:0000313" key="12">
    <source>
        <dbReference type="EMBL" id="AGB01283.1"/>
    </source>
</evidence>
<gene>
    <name evidence="12" type="ordered locus">Metfor_0201</name>
</gene>
<dbReference type="InterPro" id="IPR029044">
    <property type="entry name" value="Nucleotide-diphossugar_trans"/>
</dbReference>
<dbReference type="SUPFAM" id="SSF53448">
    <property type="entry name" value="Nucleotide-diphospho-sugar transferases"/>
    <property type="match status" value="1"/>
</dbReference>
<keyword evidence="3 12" id="KW-0808">Transferase</keyword>
<reference evidence="13" key="1">
    <citation type="submission" date="2011-12" db="EMBL/GenBank/DDBJ databases">
        <title>Complete sequence of Methanoregula formicicum SMSP.</title>
        <authorList>
            <person name="Lucas S."/>
            <person name="Han J."/>
            <person name="Lapidus A."/>
            <person name="Cheng J.-F."/>
            <person name="Goodwin L."/>
            <person name="Pitluck S."/>
            <person name="Peters L."/>
            <person name="Ovchinnikova G."/>
            <person name="Teshima H."/>
            <person name="Detter J.C."/>
            <person name="Han C."/>
            <person name="Tapia R."/>
            <person name="Land M."/>
            <person name="Hauser L."/>
            <person name="Kyrpides N."/>
            <person name="Ivanova N."/>
            <person name="Pagani I."/>
            <person name="Imachi H."/>
            <person name="Tamaki H."/>
            <person name="Sekiguchi Y."/>
            <person name="Kamagata Y."/>
            <person name="Cadillo-Quiroz H."/>
            <person name="Zinder S."/>
            <person name="Liu W.-T."/>
            <person name="Woyke T."/>
        </authorList>
    </citation>
    <scope>NUCLEOTIDE SEQUENCE [LARGE SCALE GENOMIC DNA]</scope>
    <source>
        <strain evidence="13">DSM 22288 / NBRC 105244 / SMSP</strain>
    </source>
</reference>
<dbReference type="KEGG" id="mfo:Metfor_0201"/>
<dbReference type="Pfam" id="PF22640">
    <property type="entry name" value="ManC_GMP_beta-helix"/>
    <property type="match status" value="1"/>
</dbReference>
<dbReference type="GO" id="GO:0009298">
    <property type="term" value="P:GDP-mannose biosynthetic process"/>
    <property type="evidence" value="ECO:0007669"/>
    <property type="project" value="TreeGrafter"/>
</dbReference>
<dbReference type="InterPro" id="IPR011051">
    <property type="entry name" value="RmlC_Cupin_sf"/>
</dbReference>
<dbReference type="AlphaFoldDB" id="L0HD89"/>
<dbReference type="InterPro" id="IPR049577">
    <property type="entry name" value="GMPP_N"/>
</dbReference>
<dbReference type="GO" id="GO:0000271">
    <property type="term" value="P:polysaccharide biosynthetic process"/>
    <property type="evidence" value="ECO:0007669"/>
    <property type="project" value="InterPro"/>
</dbReference>
<dbReference type="InterPro" id="IPR051161">
    <property type="entry name" value="Mannose-6P_isomerase_type2"/>
</dbReference>
<dbReference type="PANTHER" id="PTHR46390:SF1">
    <property type="entry name" value="MANNOSE-1-PHOSPHATE GUANYLYLTRANSFERASE"/>
    <property type="match status" value="1"/>
</dbReference>
<keyword evidence="6" id="KW-0342">GTP-binding</keyword>
<dbReference type="EC" id="2.7.7.13" evidence="2"/>
<dbReference type="Gene3D" id="3.90.550.10">
    <property type="entry name" value="Spore Coat Polysaccharide Biosynthesis Protein SpsA, Chain A"/>
    <property type="match status" value="1"/>
</dbReference>
<dbReference type="CDD" id="cd02213">
    <property type="entry name" value="cupin_PMI_typeII_C"/>
    <property type="match status" value="1"/>
</dbReference>
<comment type="similarity">
    <text evidence="1 8">Belongs to the mannose-6-phosphate isomerase type 2 family.</text>
</comment>
<dbReference type="InterPro" id="IPR014710">
    <property type="entry name" value="RmlC-like_jellyroll"/>
</dbReference>
<dbReference type="STRING" id="593750.Metfor_0201"/>
<evidence type="ECO:0000313" key="13">
    <source>
        <dbReference type="Proteomes" id="UP000010824"/>
    </source>
</evidence>
<evidence type="ECO:0000256" key="1">
    <source>
        <dbReference type="ARBA" id="ARBA00006115"/>
    </source>
</evidence>
<dbReference type="Proteomes" id="UP000010824">
    <property type="component" value="Chromosome"/>
</dbReference>